<gene>
    <name evidence="1" type="ORF">ACFPO9_17610</name>
</gene>
<evidence type="ECO:0000313" key="2">
    <source>
        <dbReference type="Proteomes" id="UP001596086"/>
    </source>
</evidence>
<proteinExistence type="predicted"/>
<organism evidence="1 2">
    <name type="scientific">Massilia aerilata</name>
    <dbReference type="NCBI Taxonomy" id="453817"/>
    <lineage>
        <taxon>Bacteria</taxon>
        <taxon>Pseudomonadati</taxon>
        <taxon>Pseudomonadota</taxon>
        <taxon>Betaproteobacteria</taxon>
        <taxon>Burkholderiales</taxon>
        <taxon>Oxalobacteraceae</taxon>
        <taxon>Telluria group</taxon>
        <taxon>Massilia</taxon>
    </lineage>
</organism>
<accession>A0ABW0S1M1</accession>
<dbReference type="RefSeq" id="WP_379772774.1">
    <property type="nucleotide sequence ID" value="NZ_JBHSMZ010000014.1"/>
</dbReference>
<reference evidence="2" key="1">
    <citation type="journal article" date="2019" name="Int. J. Syst. Evol. Microbiol.">
        <title>The Global Catalogue of Microorganisms (GCM) 10K type strain sequencing project: providing services to taxonomists for standard genome sequencing and annotation.</title>
        <authorList>
            <consortium name="The Broad Institute Genomics Platform"/>
            <consortium name="The Broad Institute Genome Sequencing Center for Infectious Disease"/>
            <person name="Wu L."/>
            <person name="Ma J."/>
        </authorList>
    </citation>
    <scope>NUCLEOTIDE SEQUENCE [LARGE SCALE GENOMIC DNA]</scope>
    <source>
        <strain evidence="2">CGMCC 4.5798</strain>
    </source>
</reference>
<dbReference type="EMBL" id="JBHSMZ010000014">
    <property type="protein sequence ID" value="MFC5550337.1"/>
    <property type="molecule type" value="Genomic_DNA"/>
</dbReference>
<dbReference type="Proteomes" id="UP001596086">
    <property type="component" value="Unassembled WGS sequence"/>
</dbReference>
<sequence>MSYTENNSLKQDIALVLAFAAAGFKLTDSKSVETHDGAAWHATLTHGRTKIVTVSNGGFGGPDESQFHATTEAAKAADKASLEKLFAVPEVAEAVRGHMLFNLDLEHQYNKVSDSDYHAAKADIAARVPVPTADNIEFLVGRIADVTKAVNSFKRAIKTKLLVVFEGGDEKCEYITYKLADTPANRERVRAHEKRKIDYFIADLFGATDESKGA</sequence>
<keyword evidence="2" id="KW-1185">Reference proteome</keyword>
<protein>
    <submittedName>
        <fullName evidence="1">Uncharacterized protein</fullName>
    </submittedName>
</protein>
<name>A0ABW0S1M1_9BURK</name>
<comment type="caution">
    <text evidence="1">The sequence shown here is derived from an EMBL/GenBank/DDBJ whole genome shotgun (WGS) entry which is preliminary data.</text>
</comment>
<evidence type="ECO:0000313" key="1">
    <source>
        <dbReference type="EMBL" id="MFC5550337.1"/>
    </source>
</evidence>